<dbReference type="PANTHER" id="PTHR30069">
    <property type="entry name" value="TONB-DEPENDENT OUTER MEMBRANE RECEPTOR"/>
    <property type="match status" value="1"/>
</dbReference>
<dbReference type="InterPro" id="IPR008969">
    <property type="entry name" value="CarboxyPept-like_regulatory"/>
</dbReference>
<organism evidence="9 10">
    <name type="scientific">Sphingomonas oleivorans</name>
    <dbReference type="NCBI Taxonomy" id="1735121"/>
    <lineage>
        <taxon>Bacteria</taxon>
        <taxon>Pseudomonadati</taxon>
        <taxon>Pseudomonadota</taxon>
        <taxon>Alphaproteobacteria</taxon>
        <taxon>Sphingomonadales</taxon>
        <taxon>Sphingomonadaceae</taxon>
        <taxon>Sphingomonas</taxon>
    </lineage>
</organism>
<keyword evidence="7" id="KW-0732">Signal</keyword>
<dbReference type="InterPro" id="IPR037066">
    <property type="entry name" value="Plug_dom_sf"/>
</dbReference>
<evidence type="ECO:0000313" key="10">
    <source>
        <dbReference type="Proteomes" id="UP000244162"/>
    </source>
</evidence>
<evidence type="ECO:0000256" key="6">
    <source>
        <dbReference type="ARBA" id="ARBA00023237"/>
    </source>
</evidence>
<keyword evidence="3" id="KW-1134">Transmembrane beta strand</keyword>
<dbReference type="PANTHER" id="PTHR30069:SF46">
    <property type="entry name" value="OAR PROTEIN"/>
    <property type="match status" value="1"/>
</dbReference>
<evidence type="ECO:0000256" key="2">
    <source>
        <dbReference type="ARBA" id="ARBA00022448"/>
    </source>
</evidence>
<evidence type="ECO:0000256" key="3">
    <source>
        <dbReference type="ARBA" id="ARBA00022452"/>
    </source>
</evidence>
<dbReference type="Pfam" id="PF25183">
    <property type="entry name" value="OMP_b-brl_4"/>
    <property type="match status" value="2"/>
</dbReference>
<evidence type="ECO:0000256" key="4">
    <source>
        <dbReference type="ARBA" id="ARBA00022692"/>
    </source>
</evidence>
<keyword evidence="10" id="KW-1185">Reference proteome</keyword>
<dbReference type="GO" id="GO:0015344">
    <property type="term" value="F:siderophore uptake transmembrane transporter activity"/>
    <property type="evidence" value="ECO:0007669"/>
    <property type="project" value="TreeGrafter"/>
</dbReference>
<comment type="subcellular location">
    <subcellularLocation>
        <location evidence="1">Cell outer membrane</location>
        <topology evidence="1">Multi-pass membrane protein</topology>
    </subcellularLocation>
</comment>
<reference evidence="9 10" key="1">
    <citation type="submission" date="2017-09" db="EMBL/GenBank/DDBJ databases">
        <title>Sphingomonas panjinensis sp.nov., isolated from oil-contaminated soil.</title>
        <authorList>
            <person name="Wang L."/>
            <person name="Chen L."/>
        </authorList>
    </citation>
    <scope>NUCLEOTIDE SEQUENCE [LARGE SCALE GENOMIC DNA]</scope>
    <source>
        <strain evidence="9 10">FW-11</strain>
    </source>
</reference>
<evidence type="ECO:0000259" key="8">
    <source>
        <dbReference type="Pfam" id="PF25183"/>
    </source>
</evidence>
<dbReference type="GO" id="GO:0009279">
    <property type="term" value="C:cell outer membrane"/>
    <property type="evidence" value="ECO:0007669"/>
    <property type="project" value="UniProtKB-SubCell"/>
</dbReference>
<dbReference type="InterPro" id="IPR057601">
    <property type="entry name" value="Oar-like_b-barrel"/>
</dbReference>
<protein>
    <recommendedName>
        <fullName evidence="8">TonB-dependent transporter Oar-like beta-barrel domain-containing protein</fullName>
    </recommendedName>
</protein>
<proteinExistence type="predicted"/>
<feature type="domain" description="TonB-dependent transporter Oar-like beta-barrel" evidence="8">
    <location>
        <begin position="253"/>
        <end position="334"/>
    </location>
</feature>
<evidence type="ECO:0000256" key="5">
    <source>
        <dbReference type="ARBA" id="ARBA00023136"/>
    </source>
</evidence>
<dbReference type="AlphaFoldDB" id="A0A2T5FWS3"/>
<dbReference type="OrthoDB" id="9768147at2"/>
<dbReference type="SUPFAM" id="SSF49464">
    <property type="entry name" value="Carboxypeptidase regulatory domain-like"/>
    <property type="match status" value="1"/>
</dbReference>
<dbReference type="InterPro" id="IPR036942">
    <property type="entry name" value="Beta-barrel_TonB_sf"/>
</dbReference>
<dbReference type="Proteomes" id="UP000244162">
    <property type="component" value="Unassembled WGS sequence"/>
</dbReference>
<dbReference type="Pfam" id="PF13620">
    <property type="entry name" value="CarboxypepD_reg"/>
    <property type="match status" value="1"/>
</dbReference>
<feature type="domain" description="TonB-dependent transporter Oar-like beta-barrel" evidence="8">
    <location>
        <begin position="361"/>
        <end position="1030"/>
    </location>
</feature>
<dbReference type="SUPFAM" id="SSF56935">
    <property type="entry name" value="Porins"/>
    <property type="match status" value="1"/>
</dbReference>
<evidence type="ECO:0000256" key="7">
    <source>
        <dbReference type="SAM" id="SignalP"/>
    </source>
</evidence>
<dbReference type="InterPro" id="IPR039426">
    <property type="entry name" value="TonB-dep_rcpt-like"/>
</dbReference>
<keyword evidence="5" id="KW-0472">Membrane</keyword>
<keyword evidence="4" id="KW-0812">Transmembrane</keyword>
<feature type="signal peptide" evidence="7">
    <location>
        <begin position="1"/>
        <end position="38"/>
    </location>
</feature>
<feature type="chain" id="PRO_5015432882" description="TonB-dependent transporter Oar-like beta-barrel domain-containing protein" evidence="7">
    <location>
        <begin position="39"/>
        <end position="1095"/>
    </location>
</feature>
<dbReference type="Gene3D" id="2.170.130.10">
    <property type="entry name" value="TonB-dependent receptor, plug domain"/>
    <property type="match status" value="1"/>
</dbReference>
<keyword evidence="2" id="KW-0813">Transport</keyword>
<dbReference type="Gene3D" id="2.40.170.20">
    <property type="entry name" value="TonB-dependent receptor, beta-barrel domain"/>
    <property type="match status" value="1"/>
</dbReference>
<keyword evidence="6" id="KW-0998">Cell outer membrane</keyword>
<accession>A0A2T5FWS3</accession>
<evidence type="ECO:0000256" key="1">
    <source>
        <dbReference type="ARBA" id="ARBA00004571"/>
    </source>
</evidence>
<name>A0A2T5FWS3_9SPHN</name>
<dbReference type="Gene3D" id="2.60.40.1120">
    <property type="entry name" value="Carboxypeptidase-like, regulatory domain"/>
    <property type="match status" value="1"/>
</dbReference>
<dbReference type="EMBL" id="NWBU01000010">
    <property type="protein sequence ID" value="PTQ10229.1"/>
    <property type="molecule type" value="Genomic_DNA"/>
</dbReference>
<dbReference type="GO" id="GO:0044718">
    <property type="term" value="P:siderophore transmembrane transport"/>
    <property type="evidence" value="ECO:0007669"/>
    <property type="project" value="TreeGrafter"/>
</dbReference>
<sequence length="1095" mass="118874">MIERHRRAHSEIKGGNLKMKKLFIGCAVAALATSAAYAQETTSSIRGSVDAAGEPVANATVRVTHVPSGTVSTTTTGADGSFNFSGLRVGGPFTVMVSGQGYPEQSVTDLFLTAGQPLRLPVSLETGSNEIVVTAARVNSAELSTGPITSIGREQIAGIATVNRDIRDIARRDAFVTIDQTNSRAIEIAGQNGRLNKFSIDGVNFSDNFGLNNGGLPTNRGPVPVDAIEQLSVKVAPYDVSEGNFQGGAINVVLRSGENKFTGSAFYTYSDDSLTGDRTRELSQNLDFESKNYGGFLSGPIVKDKLFFAISYERMDEGSPVQDNPDLVPNISQAKIDQVAAIAKSRYNYDPLGVLRTADEFDEKYTAKVDWNVTDGQRASFTYIHNEGTRGFQQGVSLSTTSPGVGLLSNSYELSEKVDSGVFQLNSDWSDNFATETRINYRKYDRGQDTFGALTQGQFTVCTDPSNPAGDRLDRCSQGTSAAPGGLRVLFGPDPSRQANVLNTESYGGDIAARWTYGAHNLKLIAGFNHLKVYNLFLQNALGTYYFDSLADFQNGRAGQLILAGSLTGDINDAAARYNYNQYNFALQDSWDVSDALNLTFGGRYDLFQSSSRPFLNRNFVNRYGFANTETYNGKGVFQPRFGLTWKASDRLQIRGGGGLFAGQSPDVWLSNSFSNTGVVTNSVTITRNASCNTDPVCNAALNGVTGQGNFSPVVQNFLLTNTGSLAQAATNAIDPDFKIPSIWKASVSADYELNLGPLGDGWVVGGDFLYTKVDQAADYVDLRSVRIGTMPDGRPRYAPITGTPGNVTNQDLLLTNDDRGRGYIAVARLSKSWDFGLDANVSYTYQDIKDANAVTSSTASSNYGQTAMADPNSAAYGTSIYQIKHSLKFGVDYNHAFFGDYKTRISIFGERRSGRPYSYTMNDPNSSAGRGSSTFGVVGTSNRHLLYVPNVASITADPLVQYDSAATFTALQNFIQNNGLEKYQGKIISKNTARSPSFFKVDLHVSQEVPTFVGGSRIKLFADMENVLNFIDKDWGSLRQLGFPYFASLVNASCAATSNGNCTKYQYSSFQDPRIVNQTRYSLWQIRIGAKFEF</sequence>
<evidence type="ECO:0000313" key="9">
    <source>
        <dbReference type="EMBL" id="PTQ10229.1"/>
    </source>
</evidence>
<gene>
    <name evidence="9" type="ORF">CLG96_14045</name>
</gene>
<comment type="caution">
    <text evidence="9">The sequence shown here is derived from an EMBL/GenBank/DDBJ whole genome shotgun (WGS) entry which is preliminary data.</text>
</comment>